<feature type="compositionally biased region" description="Polar residues" evidence="3">
    <location>
        <begin position="476"/>
        <end position="489"/>
    </location>
</feature>
<evidence type="ECO:0000313" key="5">
    <source>
        <dbReference type="Proteomes" id="UP000738325"/>
    </source>
</evidence>
<feature type="compositionally biased region" description="Low complexity" evidence="3">
    <location>
        <begin position="1"/>
        <end position="22"/>
    </location>
</feature>
<dbReference type="SMART" id="SM00541">
    <property type="entry name" value="FYRN"/>
    <property type="match status" value="1"/>
</dbReference>
<dbReference type="GO" id="GO:0005634">
    <property type="term" value="C:nucleus"/>
    <property type="evidence" value="ECO:0007669"/>
    <property type="project" value="UniProtKB-SubCell"/>
</dbReference>
<dbReference type="InterPro" id="IPR040092">
    <property type="entry name" value="TBRG1"/>
</dbReference>
<evidence type="ECO:0000256" key="2">
    <source>
        <dbReference type="ARBA" id="ARBA00023242"/>
    </source>
</evidence>
<accession>A0A9P6RMP5</accession>
<feature type="region of interest" description="Disordered" evidence="3">
    <location>
        <begin position="1"/>
        <end position="63"/>
    </location>
</feature>
<sequence length="566" mass="60699">MALTSADADSPLASPDPAALSPLDKHHHDAKKIRDLHPDLPQIKDPFAPPNHTDYNSEESSAMDRLRDVLEASISVASLSRVRVLPSLLLDRLYALERRDSDSGSDSFSALSSDSDTSDSSLQEDVYSKRQSPTRKLGKANGTKGARGNSAAGPPTNASAQHPKKPLTKSTAAKDPKPSAAASAPSTITNVGSATQKPKRIHQTNKLRPGLAKVRKVQLLEKDESGSIKLPVTVGIITIQSIGHVVFDREAFHNDRYIFPVGYKMSRSYNSMIDPLSQTTYTCTVIDDGEAPKFQIDAEDQPEKPIIAGTATGAWTHVVKAANAIRKRDHSNSASGPDYFGFSNATIAKMIQDLPNAEKCQSYIMQRFEEPSASSAAASKAATGEKRKMSAISSTLKAGNQDEEDGDNEEGDIEEEEEEDDAYASLGTPGKKKARVSSPKIRHAGFEAPSTEVKQDKSKAFDLSIVEDDLDGGGNESEQTQSDVDTSEPTFKPRAEPIHSIAALGHNQPAIVVTASGDSDMIDIEDHDSEVDVDMDDSVSPTQQDLNATSLAAPGVRAQVEAKATE</sequence>
<reference evidence="4" key="1">
    <citation type="journal article" date="2020" name="Fungal Divers.">
        <title>Resolving the Mortierellaceae phylogeny through synthesis of multi-gene phylogenetics and phylogenomics.</title>
        <authorList>
            <person name="Vandepol N."/>
            <person name="Liber J."/>
            <person name="Desiro A."/>
            <person name="Na H."/>
            <person name="Kennedy M."/>
            <person name="Barry K."/>
            <person name="Grigoriev I.V."/>
            <person name="Miller A.N."/>
            <person name="O'Donnell K."/>
            <person name="Stajich J.E."/>
            <person name="Bonito G."/>
        </authorList>
    </citation>
    <scope>NUCLEOTIDE SEQUENCE</scope>
    <source>
        <strain evidence="4">REB-010B</strain>
    </source>
</reference>
<feature type="region of interest" description="Disordered" evidence="3">
    <location>
        <begin position="99"/>
        <end position="206"/>
    </location>
</feature>
<feature type="region of interest" description="Disordered" evidence="3">
    <location>
        <begin position="369"/>
        <end position="490"/>
    </location>
</feature>
<keyword evidence="5" id="KW-1185">Reference proteome</keyword>
<comment type="caution">
    <text evidence="4">The sequence shown here is derived from an EMBL/GenBank/DDBJ whole genome shotgun (WGS) entry which is preliminary data.</text>
</comment>
<feature type="compositionally biased region" description="Basic residues" evidence="3">
    <location>
        <begin position="430"/>
        <end position="443"/>
    </location>
</feature>
<dbReference type="InterPro" id="IPR003889">
    <property type="entry name" value="FYrich_C"/>
</dbReference>
<name>A0A9P6RMP5_9FUNG</name>
<dbReference type="InterPro" id="IPR003888">
    <property type="entry name" value="FYrich_N"/>
</dbReference>
<dbReference type="Pfam" id="PF05965">
    <property type="entry name" value="FYRC"/>
    <property type="match status" value="1"/>
</dbReference>
<feature type="compositionally biased region" description="Low complexity" evidence="3">
    <location>
        <begin position="104"/>
        <end position="121"/>
    </location>
</feature>
<protein>
    <recommendedName>
        <fullName evidence="6">FYR N-terminal domain-containing protein</fullName>
    </recommendedName>
</protein>
<gene>
    <name evidence="4" type="ORF">BGZ99_002648</name>
</gene>
<feature type="compositionally biased region" description="Low complexity" evidence="3">
    <location>
        <begin position="178"/>
        <end position="189"/>
    </location>
</feature>
<dbReference type="PROSITE" id="PS51543">
    <property type="entry name" value="FYRC"/>
    <property type="match status" value="1"/>
</dbReference>
<dbReference type="OrthoDB" id="285793at2759"/>
<dbReference type="PANTHER" id="PTHR22715:SF0">
    <property type="entry name" value="TRANSFORMING GROWTH FACTOR BETA REGULATOR 1"/>
    <property type="match status" value="1"/>
</dbReference>
<organism evidence="4 5">
    <name type="scientific">Dissophora globulifera</name>
    <dbReference type="NCBI Taxonomy" id="979702"/>
    <lineage>
        <taxon>Eukaryota</taxon>
        <taxon>Fungi</taxon>
        <taxon>Fungi incertae sedis</taxon>
        <taxon>Mucoromycota</taxon>
        <taxon>Mortierellomycotina</taxon>
        <taxon>Mortierellomycetes</taxon>
        <taxon>Mortierellales</taxon>
        <taxon>Mortierellaceae</taxon>
        <taxon>Dissophora</taxon>
    </lineage>
</organism>
<feature type="compositionally biased region" description="Basic and acidic residues" evidence="3">
    <location>
        <begin position="23"/>
        <end position="38"/>
    </location>
</feature>
<dbReference type="Pfam" id="PF05964">
    <property type="entry name" value="FYRN"/>
    <property type="match status" value="1"/>
</dbReference>
<evidence type="ECO:0008006" key="6">
    <source>
        <dbReference type="Google" id="ProtNLM"/>
    </source>
</evidence>
<dbReference type="Gene3D" id="3.30.160.360">
    <property type="match status" value="1"/>
</dbReference>
<evidence type="ECO:0000313" key="4">
    <source>
        <dbReference type="EMBL" id="KAG0323631.1"/>
    </source>
</evidence>
<dbReference type="EMBL" id="JAAAIP010000182">
    <property type="protein sequence ID" value="KAG0323631.1"/>
    <property type="molecule type" value="Genomic_DNA"/>
</dbReference>
<dbReference type="PANTHER" id="PTHR22715">
    <property type="entry name" value="TRANSFORMING GROWTH FACTOR BETA REGULATED GENE 1"/>
    <property type="match status" value="1"/>
</dbReference>
<feature type="compositionally biased region" description="Low complexity" evidence="3">
    <location>
        <begin position="372"/>
        <end position="382"/>
    </location>
</feature>
<dbReference type="AlphaFoldDB" id="A0A9P6RMP5"/>
<evidence type="ECO:0000256" key="3">
    <source>
        <dbReference type="SAM" id="MobiDB-lite"/>
    </source>
</evidence>
<dbReference type="PROSITE" id="PS51542">
    <property type="entry name" value="FYRN"/>
    <property type="match status" value="1"/>
</dbReference>
<feature type="compositionally biased region" description="Acidic residues" evidence="3">
    <location>
        <begin position="401"/>
        <end position="422"/>
    </location>
</feature>
<dbReference type="GO" id="GO:0051726">
    <property type="term" value="P:regulation of cell cycle"/>
    <property type="evidence" value="ECO:0007669"/>
    <property type="project" value="TreeGrafter"/>
</dbReference>
<keyword evidence="2" id="KW-0539">Nucleus</keyword>
<evidence type="ECO:0000256" key="1">
    <source>
        <dbReference type="ARBA" id="ARBA00004123"/>
    </source>
</evidence>
<proteinExistence type="predicted"/>
<comment type="subcellular location">
    <subcellularLocation>
        <location evidence="1">Nucleus</location>
    </subcellularLocation>
</comment>
<dbReference type="Proteomes" id="UP000738325">
    <property type="component" value="Unassembled WGS sequence"/>
</dbReference>